<dbReference type="Proteomes" id="UP000245998">
    <property type="component" value="Unassembled WGS sequence"/>
</dbReference>
<evidence type="ECO:0000313" key="2">
    <source>
        <dbReference type="EMBL" id="PWA12111.1"/>
    </source>
</evidence>
<organism evidence="2 3">
    <name type="scientific">Pueribacillus theae</name>
    <dbReference type="NCBI Taxonomy" id="2171751"/>
    <lineage>
        <taxon>Bacteria</taxon>
        <taxon>Bacillati</taxon>
        <taxon>Bacillota</taxon>
        <taxon>Bacilli</taxon>
        <taxon>Bacillales</taxon>
        <taxon>Bacillaceae</taxon>
        <taxon>Pueribacillus</taxon>
    </lineage>
</organism>
<name>A0A2U1K3M5_9BACI</name>
<gene>
    <name evidence="2" type="ORF">DCC39_07640</name>
</gene>
<dbReference type="AlphaFoldDB" id="A0A2U1K3M5"/>
<proteinExistence type="predicted"/>
<keyword evidence="3" id="KW-1185">Reference proteome</keyword>
<dbReference type="EMBL" id="QCZG01000012">
    <property type="protein sequence ID" value="PWA12111.1"/>
    <property type="molecule type" value="Genomic_DNA"/>
</dbReference>
<evidence type="ECO:0000256" key="1">
    <source>
        <dbReference type="SAM" id="MobiDB-lite"/>
    </source>
</evidence>
<protein>
    <submittedName>
        <fullName evidence="2">Uncharacterized protein</fullName>
    </submittedName>
</protein>
<feature type="region of interest" description="Disordered" evidence="1">
    <location>
        <begin position="1"/>
        <end position="28"/>
    </location>
</feature>
<sequence>MCESKLKNDRSSRKDIFHPSPPVPVPSPKYTEKANVMSRFAFFFKLVKNILYFNTECHQFVIDPVNGTWYDLKKNVEF</sequence>
<evidence type="ECO:0000313" key="3">
    <source>
        <dbReference type="Proteomes" id="UP000245998"/>
    </source>
</evidence>
<reference evidence="2 3" key="1">
    <citation type="submission" date="2018-04" db="EMBL/GenBank/DDBJ databases">
        <title>Camelliibacillus theae gen. nov., sp. nov., isolated from Pu'er tea.</title>
        <authorList>
            <person name="Niu L."/>
        </authorList>
    </citation>
    <scope>NUCLEOTIDE SEQUENCE [LARGE SCALE GENOMIC DNA]</scope>
    <source>
        <strain evidence="2 3">T8</strain>
    </source>
</reference>
<accession>A0A2U1K3M5</accession>
<feature type="compositionally biased region" description="Basic and acidic residues" evidence="1">
    <location>
        <begin position="1"/>
        <end position="17"/>
    </location>
</feature>
<comment type="caution">
    <text evidence="2">The sequence shown here is derived from an EMBL/GenBank/DDBJ whole genome shotgun (WGS) entry which is preliminary data.</text>
</comment>